<name>A0A5B7ITM7_PORTR</name>
<organism evidence="1 2">
    <name type="scientific">Portunus trituberculatus</name>
    <name type="common">Swimming crab</name>
    <name type="synonym">Neptunus trituberculatus</name>
    <dbReference type="NCBI Taxonomy" id="210409"/>
    <lineage>
        <taxon>Eukaryota</taxon>
        <taxon>Metazoa</taxon>
        <taxon>Ecdysozoa</taxon>
        <taxon>Arthropoda</taxon>
        <taxon>Crustacea</taxon>
        <taxon>Multicrustacea</taxon>
        <taxon>Malacostraca</taxon>
        <taxon>Eumalacostraca</taxon>
        <taxon>Eucarida</taxon>
        <taxon>Decapoda</taxon>
        <taxon>Pleocyemata</taxon>
        <taxon>Brachyura</taxon>
        <taxon>Eubrachyura</taxon>
        <taxon>Portunoidea</taxon>
        <taxon>Portunidae</taxon>
        <taxon>Portuninae</taxon>
        <taxon>Portunus</taxon>
    </lineage>
</organism>
<protein>
    <submittedName>
        <fullName evidence="1">Uncharacterized protein</fullName>
    </submittedName>
</protein>
<evidence type="ECO:0000313" key="1">
    <source>
        <dbReference type="EMBL" id="MPC85713.1"/>
    </source>
</evidence>
<reference evidence="1 2" key="1">
    <citation type="submission" date="2019-05" db="EMBL/GenBank/DDBJ databases">
        <title>Another draft genome of Portunus trituberculatus and its Hox gene families provides insights of decapod evolution.</title>
        <authorList>
            <person name="Jeong J.-H."/>
            <person name="Song I."/>
            <person name="Kim S."/>
            <person name="Choi T."/>
            <person name="Kim D."/>
            <person name="Ryu S."/>
            <person name="Kim W."/>
        </authorList>
    </citation>
    <scope>NUCLEOTIDE SEQUENCE [LARGE SCALE GENOMIC DNA]</scope>
    <source>
        <tissue evidence="1">Muscle</tissue>
    </source>
</reference>
<proteinExistence type="predicted"/>
<dbReference type="AlphaFoldDB" id="A0A5B7ITM7"/>
<dbReference type="EMBL" id="VSRR010069312">
    <property type="protein sequence ID" value="MPC85713.1"/>
    <property type="molecule type" value="Genomic_DNA"/>
</dbReference>
<accession>A0A5B7ITM7</accession>
<evidence type="ECO:0000313" key="2">
    <source>
        <dbReference type="Proteomes" id="UP000324222"/>
    </source>
</evidence>
<dbReference type="Proteomes" id="UP000324222">
    <property type="component" value="Unassembled WGS sequence"/>
</dbReference>
<sequence>MPQQCCCLLLSLTFHQKLQMRVELTPNCITLRRDF</sequence>
<keyword evidence="2" id="KW-1185">Reference proteome</keyword>
<gene>
    <name evidence="1" type="ORF">E2C01_080500</name>
</gene>
<comment type="caution">
    <text evidence="1">The sequence shown here is derived from an EMBL/GenBank/DDBJ whole genome shotgun (WGS) entry which is preliminary data.</text>
</comment>